<feature type="chain" id="PRO_5016243449" description="DUF4198 domain-containing protein" evidence="1">
    <location>
        <begin position="20"/>
        <end position="281"/>
    </location>
</feature>
<protein>
    <recommendedName>
        <fullName evidence="4">DUF4198 domain-containing protein</fullName>
    </recommendedName>
</protein>
<dbReference type="RefSeq" id="WP_010034512.1">
    <property type="nucleotide sequence ID" value="NZ_CP025958.1"/>
</dbReference>
<name>A0A2Z3H914_9BACT</name>
<proteinExistence type="predicted"/>
<accession>A0A2Z3H914</accession>
<keyword evidence="1" id="KW-0732">Signal</keyword>
<evidence type="ECO:0000313" key="3">
    <source>
        <dbReference type="Proteomes" id="UP000245802"/>
    </source>
</evidence>
<dbReference type="Proteomes" id="UP000245802">
    <property type="component" value="Chromosome"/>
</dbReference>
<evidence type="ECO:0000313" key="2">
    <source>
        <dbReference type="EMBL" id="AWM40096.1"/>
    </source>
</evidence>
<dbReference type="AlphaFoldDB" id="A0A2Z3H914"/>
<organism evidence="2 3">
    <name type="scientific">Gemmata obscuriglobus</name>
    <dbReference type="NCBI Taxonomy" id="114"/>
    <lineage>
        <taxon>Bacteria</taxon>
        <taxon>Pseudomonadati</taxon>
        <taxon>Planctomycetota</taxon>
        <taxon>Planctomycetia</taxon>
        <taxon>Gemmatales</taxon>
        <taxon>Gemmataceae</taxon>
        <taxon>Gemmata</taxon>
    </lineage>
</organism>
<keyword evidence="3" id="KW-1185">Reference proteome</keyword>
<gene>
    <name evidence="2" type="ORF">C1280_25880</name>
</gene>
<feature type="signal peptide" evidence="1">
    <location>
        <begin position="1"/>
        <end position="19"/>
    </location>
</feature>
<dbReference type="OrthoDB" id="274230at2"/>
<dbReference type="KEGG" id="gog:C1280_25880"/>
<evidence type="ECO:0008006" key="4">
    <source>
        <dbReference type="Google" id="ProtNLM"/>
    </source>
</evidence>
<dbReference type="EMBL" id="CP025958">
    <property type="protein sequence ID" value="AWM40096.1"/>
    <property type="molecule type" value="Genomic_DNA"/>
</dbReference>
<sequence>MTVMIAIALLTALAPQPTAQPAGELKLANVRTTVGELGPTREVSKILPGDVLFIAYDIEGITIDGEGLARYTMAMEVVNAAGARILPPPSEPKVEPRELTEFVPLRGNKLPARAFVTVGLDQPAGEYTCKLSVTDSKTKATGSMNLKFEVTKKDFGVVAVYTTHDQRGELSAPTSGQVGQTVYVQFSVASFERDPKTKQPDVEVVCQLLDDKGAPLLTTPRKHIQDAKAPQPVKDADGAFALQFPVFMNRPGKFTVEITATDRVSKKASTYKLPVTVSPAN</sequence>
<evidence type="ECO:0000256" key="1">
    <source>
        <dbReference type="SAM" id="SignalP"/>
    </source>
</evidence>
<reference evidence="2 3" key="1">
    <citation type="submission" date="2018-01" db="EMBL/GenBank/DDBJ databases">
        <title>G. obscuriglobus.</title>
        <authorList>
            <person name="Franke J."/>
            <person name="Blomberg W."/>
            <person name="Selmecki A."/>
        </authorList>
    </citation>
    <scope>NUCLEOTIDE SEQUENCE [LARGE SCALE GENOMIC DNA]</scope>
    <source>
        <strain evidence="2 3">DSM 5831</strain>
    </source>
</reference>